<dbReference type="GO" id="GO:0031176">
    <property type="term" value="F:endo-1,4-beta-xylanase activity"/>
    <property type="evidence" value="ECO:0007669"/>
    <property type="project" value="UniProtKB-EC"/>
</dbReference>
<dbReference type="EC" id="3.2.1.8" evidence="3"/>
<evidence type="ECO:0000313" key="4">
    <source>
        <dbReference type="Proteomes" id="UP000075670"/>
    </source>
</evidence>
<keyword evidence="3" id="KW-0624">Polysaccharide degradation</keyword>
<evidence type="ECO:0000256" key="1">
    <source>
        <dbReference type="ARBA" id="ARBA00022737"/>
    </source>
</evidence>
<keyword evidence="1" id="KW-0677">Repeat</keyword>
<reference evidence="3 4" key="1">
    <citation type="submission" date="2016-02" db="EMBL/GenBank/DDBJ databases">
        <title>Genome sequence of Moorella mulderi DSM 14980.</title>
        <authorList>
            <person name="Poehlein A."/>
            <person name="Daniel R."/>
        </authorList>
    </citation>
    <scope>NUCLEOTIDE SEQUENCE [LARGE SCALE GENOMIC DNA]</scope>
    <source>
        <strain evidence="3 4">DSM 14980</strain>
    </source>
</reference>
<protein>
    <submittedName>
        <fullName evidence="3">Endo-1,4-beta-xylanase A</fullName>
        <ecNumber evidence="3">3.2.1.8</ecNumber>
    </submittedName>
</protein>
<dbReference type="EMBL" id="LTBC01000001">
    <property type="protein sequence ID" value="KYH33580.1"/>
    <property type="molecule type" value="Genomic_DNA"/>
</dbReference>
<keyword evidence="3" id="KW-0326">Glycosidase</keyword>
<keyword evidence="4" id="KW-1185">Reference proteome</keyword>
<comment type="caution">
    <text evidence="3">The sequence shown here is derived from an EMBL/GenBank/DDBJ whole genome shotgun (WGS) entry which is preliminary data.</text>
</comment>
<sequence>MQIRLSVPHYKVFLLAILMAVVVLVFLPPGTALADDEEEKSYNEQVIDDLMYYQYSFEQGNIDVGTLLDHLQDALDKLNKSDIRDDMREDIRQVVRIVAANMAEIPAGIIPVRTTKTKVIISLSEKTLPEHYRNVILKAEKLYDCLAEIGLNDMVQLLQESRPTDVIGLTVPEGYSRDSVQIILPSINANDFEGLEGYSLLVKGNEVTFKVPLKILRSKEGGGSLNFTYKSVEPAPLSIPGPNALKSAVYDIDIYWQRPDGSRVDKQTSQVMLTLPYRQGEVSDPAYLGVFTYNEAQSDWNIVQGDFRSPGQVEIPLVNPGKFAVLEYKKTFADIAGHWAEKDIVYMASKQIVQGLLDDLFLPDNPATRAQFAAMVLRTFGRPEAAPEKPTFVDVTPGSQYFGAVEGAYRAGLVAGIDKDHFAPGLNITREEMAAMIARGLGAEYKAAVVLSGALEKLKGFKDYGDLSPWARESMALCYQLGIIKGTPEGFILPKAYTSRAEATVMLRRVLNILEAGKSTL</sequence>
<organism evidence="3 4">
    <name type="scientific">Moorella mulderi DSM 14980</name>
    <dbReference type="NCBI Taxonomy" id="1122241"/>
    <lineage>
        <taxon>Bacteria</taxon>
        <taxon>Bacillati</taxon>
        <taxon>Bacillota</taxon>
        <taxon>Clostridia</taxon>
        <taxon>Neomoorellales</taxon>
        <taxon>Neomoorellaceae</taxon>
        <taxon>Neomoorella</taxon>
    </lineage>
</organism>
<dbReference type="InterPro" id="IPR051465">
    <property type="entry name" value="Cell_Envelope_Struct_Comp"/>
</dbReference>
<accession>A0A151B189</accession>
<gene>
    <name evidence="3" type="primary">xynA</name>
    <name evidence="3" type="ORF">MOMUL_02860</name>
</gene>
<dbReference type="InterPro" id="IPR001119">
    <property type="entry name" value="SLH_dom"/>
</dbReference>
<dbReference type="GO" id="GO:0045493">
    <property type="term" value="P:xylan catabolic process"/>
    <property type="evidence" value="ECO:0007669"/>
    <property type="project" value="UniProtKB-KW"/>
</dbReference>
<dbReference type="AlphaFoldDB" id="A0A151B189"/>
<keyword evidence="3" id="KW-0378">Hydrolase</keyword>
<dbReference type="PROSITE" id="PS51272">
    <property type="entry name" value="SLH"/>
    <property type="match status" value="3"/>
</dbReference>
<dbReference type="PANTHER" id="PTHR43308">
    <property type="entry name" value="OUTER MEMBRANE PROTEIN ALPHA-RELATED"/>
    <property type="match status" value="1"/>
</dbReference>
<feature type="domain" description="SLH" evidence="2">
    <location>
        <begin position="391"/>
        <end position="451"/>
    </location>
</feature>
<name>A0A151B189_9FIRM</name>
<evidence type="ECO:0000259" key="2">
    <source>
        <dbReference type="PROSITE" id="PS51272"/>
    </source>
</evidence>
<dbReference type="PATRIC" id="fig|1122241.3.peg.310"/>
<dbReference type="Pfam" id="PF00395">
    <property type="entry name" value="SLH"/>
    <property type="match status" value="3"/>
</dbReference>
<feature type="domain" description="SLH" evidence="2">
    <location>
        <begin position="458"/>
        <end position="521"/>
    </location>
</feature>
<dbReference type="Proteomes" id="UP000075670">
    <property type="component" value="Unassembled WGS sequence"/>
</dbReference>
<dbReference type="OrthoDB" id="900053at2"/>
<keyword evidence="3" id="KW-0119">Carbohydrate metabolism</keyword>
<keyword evidence="3" id="KW-0858">Xylan degradation</keyword>
<dbReference type="PANTHER" id="PTHR43308:SF5">
    <property type="entry name" value="S-LAYER PROTEIN _ PEPTIDOGLYCAN ENDO-BETA-N-ACETYLGLUCOSAMINIDASE"/>
    <property type="match status" value="1"/>
</dbReference>
<proteinExistence type="predicted"/>
<dbReference type="RefSeq" id="WP_062280605.1">
    <property type="nucleotide sequence ID" value="NZ_LTBC01000001.1"/>
</dbReference>
<evidence type="ECO:0000313" key="3">
    <source>
        <dbReference type="EMBL" id="KYH33580.1"/>
    </source>
</evidence>
<feature type="domain" description="SLH" evidence="2">
    <location>
        <begin position="327"/>
        <end position="390"/>
    </location>
</feature>